<evidence type="ECO:0000256" key="5">
    <source>
        <dbReference type="SAM" id="MobiDB-lite"/>
    </source>
</evidence>
<evidence type="ECO:0000256" key="1">
    <source>
        <dbReference type="ARBA" id="ARBA00001561"/>
    </source>
</evidence>
<evidence type="ECO:0000313" key="8">
    <source>
        <dbReference type="Proteomes" id="UP000028878"/>
    </source>
</evidence>
<dbReference type="Pfam" id="PF01510">
    <property type="entry name" value="Amidase_2"/>
    <property type="match status" value="1"/>
</dbReference>
<dbReference type="InterPro" id="IPR051206">
    <property type="entry name" value="NAMLAA_amidase_2"/>
</dbReference>
<evidence type="ECO:0000259" key="6">
    <source>
        <dbReference type="SMART" id="SM00644"/>
    </source>
</evidence>
<dbReference type="InterPro" id="IPR002502">
    <property type="entry name" value="Amidase_domain"/>
</dbReference>
<organism evidence="7 8">
    <name type="scientific">Hydrogenophaga intermedia</name>
    <dbReference type="NCBI Taxonomy" id="65786"/>
    <lineage>
        <taxon>Bacteria</taxon>
        <taxon>Pseudomonadati</taxon>
        <taxon>Pseudomonadota</taxon>
        <taxon>Betaproteobacteria</taxon>
        <taxon>Burkholderiales</taxon>
        <taxon>Comamonadaceae</taxon>
        <taxon>Hydrogenophaga</taxon>
    </lineage>
</organism>
<dbReference type="CDD" id="cd06583">
    <property type="entry name" value="PGRP"/>
    <property type="match status" value="1"/>
</dbReference>
<dbReference type="Proteomes" id="UP000028878">
    <property type="component" value="Unassembled WGS sequence"/>
</dbReference>
<gene>
    <name evidence="7" type="ORF">BN948_02299</name>
</gene>
<dbReference type="GO" id="GO:0071555">
    <property type="term" value="P:cell wall organization"/>
    <property type="evidence" value="ECO:0007669"/>
    <property type="project" value="UniProtKB-KW"/>
</dbReference>
<sequence>MLRIANHRLSGPGVSHQATPNTGGALRPRFVVLHYTAGRDTDSAVRSLCARKPQGNASAHLVLGRDGSIVQLADFNVVTWHAGVSQWAGVNGLNPVAIGIEMDNAGLLHREGDRCVSWFGRAYPEDEVVLAEHKHGGGVRPWHHYTEAQIERALELCELLVAHYGLEDVLGHEDVARGRKLDPGPAFPLAAVRGRALGRGSDAPPRWVVTATRLNIRGGPGADHTALGTALRRGTELILLEPLDRWSRVAVVGETDLEGWVCNDFIERQAVPRSGLVALHRSQRQVPLAAVARRAAGRSTALPRPTTSRTRRSEVSQ</sequence>
<evidence type="ECO:0000256" key="3">
    <source>
        <dbReference type="ARBA" id="ARBA00022801"/>
    </source>
</evidence>
<dbReference type="Gene3D" id="3.40.80.10">
    <property type="entry name" value="Peptidoglycan recognition protein-like"/>
    <property type="match status" value="1"/>
</dbReference>
<comment type="catalytic activity">
    <reaction evidence="1">
        <text>Hydrolyzes the link between N-acetylmuramoyl residues and L-amino acid residues in certain cell-wall glycopeptides.</text>
        <dbReference type="EC" id="3.5.1.28"/>
    </reaction>
</comment>
<feature type="domain" description="N-acetylmuramoyl-L-alanine amidase" evidence="6">
    <location>
        <begin position="19"/>
        <end position="184"/>
    </location>
</feature>
<feature type="region of interest" description="Disordered" evidence="5">
    <location>
        <begin position="294"/>
        <end position="317"/>
    </location>
</feature>
<dbReference type="EC" id="3.5.1.28" evidence="2"/>
<proteinExistence type="predicted"/>
<feature type="compositionally biased region" description="Low complexity" evidence="5">
    <location>
        <begin position="298"/>
        <end position="308"/>
    </location>
</feature>
<dbReference type="Gene3D" id="2.30.30.40">
    <property type="entry name" value="SH3 Domains"/>
    <property type="match status" value="1"/>
</dbReference>
<name>A0A1L1PTD7_HYDIT</name>
<dbReference type="GO" id="GO:0008745">
    <property type="term" value="F:N-acetylmuramoyl-L-alanine amidase activity"/>
    <property type="evidence" value="ECO:0007669"/>
    <property type="project" value="UniProtKB-EC"/>
</dbReference>
<dbReference type="InterPro" id="IPR036505">
    <property type="entry name" value="Amidase/PGRP_sf"/>
</dbReference>
<dbReference type="PANTHER" id="PTHR30417:SF1">
    <property type="entry name" value="N-ACETYLMURAMOYL-L-ALANINE AMIDASE AMID"/>
    <property type="match status" value="1"/>
</dbReference>
<dbReference type="SMART" id="SM00644">
    <property type="entry name" value="Ami_2"/>
    <property type="match status" value="1"/>
</dbReference>
<keyword evidence="3" id="KW-0378">Hydrolase</keyword>
<evidence type="ECO:0000256" key="2">
    <source>
        <dbReference type="ARBA" id="ARBA00011901"/>
    </source>
</evidence>
<evidence type="ECO:0000256" key="4">
    <source>
        <dbReference type="ARBA" id="ARBA00023316"/>
    </source>
</evidence>
<accession>A0A1L1PTD7</accession>
<dbReference type="AlphaFoldDB" id="A0A1L1PTD7"/>
<protein>
    <recommendedName>
        <fullName evidence="2">N-acetylmuramoyl-L-alanine amidase</fullName>
        <ecNumber evidence="2">3.5.1.28</ecNumber>
    </recommendedName>
</protein>
<dbReference type="PANTHER" id="PTHR30417">
    <property type="entry name" value="N-ACETYLMURAMOYL-L-ALANINE AMIDASE AMID"/>
    <property type="match status" value="1"/>
</dbReference>
<dbReference type="SUPFAM" id="SSF55846">
    <property type="entry name" value="N-acetylmuramoyl-L-alanine amidase-like"/>
    <property type="match status" value="1"/>
</dbReference>
<dbReference type="GO" id="GO:0009253">
    <property type="term" value="P:peptidoglycan catabolic process"/>
    <property type="evidence" value="ECO:0007669"/>
    <property type="project" value="InterPro"/>
</dbReference>
<evidence type="ECO:0000313" key="7">
    <source>
        <dbReference type="EMBL" id="CDN87871.1"/>
    </source>
</evidence>
<keyword evidence="4" id="KW-0961">Cell wall biogenesis/degradation</keyword>
<reference evidence="8" key="1">
    <citation type="submission" date="2014-11" db="EMBL/GenBank/DDBJ databases">
        <title>Draft genome sequence of Hydrogenophaga intermedia S1.</title>
        <authorList>
            <person name="Gan H.M."/>
            <person name="Chew T.H."/>
            <person name="Stolz A."/>
        </authorList>
    </citation>
    <scope>NUCLEOTIDE SEQUENCE [LARGE SCALE GENOMIC DNA]</scope>
    <source>
        <strain evidence="8">S1</strain>
    </source>
</reference>
<dbReference type="EMBL" id="CCAE010000016">
    <property type="protein sequence ID" value="CDN87871.1"/>
    <property type="molecule type" value="Genomic_DNA"/>
</dbReference>
<dbReference type="RefSeq" id="WP_009520633.1">
    <property type="nucleotide sequence ID" value="NZ_CCAE010000016.1"/>
</dbReference>
<keyword evidence="8" id="KW-1185">Reference proteome</keyword>
<dbReference type="GO" id="GO:0009254">
    <property type="term" value="P:peptidoglycan turnover"/>
    <property type="evidence" value="ECO:0007669"/>
    <property type="project" value="TreeGrafter"/>
</dbReference>